<dbReference type="PANTHER" id="PTHR18964">
    <property type="entry name" value="ROK (REPRESSOR, ORF, KINASE) FAMILY"/>
    <property type="match status" value="1"/>
</dbReference>
<dbReference type="PANTHER" id="PTHR18964:SF149">
    <property type="entry name" value="BIFUNCTIONAL UDP-N-ACETYLGLUCOSAMINE 2-EPIMERASE_N-ACETYLMANNOSAMINE KINASE"/>
    <property type="match status" value="1"/>
</dbReference>
<dbReference type="SUPFAM" id="SSF46785">
    <property type="entry name" value="Winged helix' DNA-binding domain"/>
    <property type="match status" value="1"/>
</dbReference>
<dbReference type="InterPro" id="IPR043129">
    <property type="entry name" value="ATPase_NBD"/>
</dbReference>
<protein>
    <submittedName>
        <fullName evidence="4">ROK family protein</fullName>
    </submittedName>
</protein>
<dbReference type="InterPro" id="IPR000600">
    <property type="entry name" value="ROK"/>
</dbReference>
<evidence type="ECO:0000256" key="3">
    <source>
        <dbReference type="ARBA" id="ARBA00022629"/>
    </source>
</evidence>
<proteinExistence type="inferred from homology"/>
<dbReference type="GeneID" id="90532957"/>
<reference evidence="4 5" key="1">
    <citation type="submission" date="2022-06" db="EMBL/GenBank/DDBJ databases">
        <title>Isolation of gut microbiota from human fecal samples.</title>
        <authorList>
            <person name="Pamer E.G."/>
            <person name="Barat B."/>
            <person name="Waligurski E."/>
            <person name="Medina S."/>
            <person name="Paddock L."/>
            <person name="Mostad J."/>
        </authorList>
    </citation>
    <scope>NUCLEOTIDE SEQUENCE [LARGE SCALE GENOMIC DNA]</scope>
    <source>
        <strain evidence="4 5">DFI.9.73</strain>
    </source>
</reference>
<comment type="function">
    <text evidence="1">Transcriptional repressor of xylose-utilizing enzymes.</text>
</comment>
<dbReference type="InterPro" id="IPR036388">
    <property type="entry name" value="WH-like_DNA-bd_sf"/>
</dbReference>
<evidence type="ECO:0000313" key="4">
    <source>
        <dbReference type="EMBL" id="MCQ4838638.1"/>
    </source>
</evidence>
<gene>
    <name evidence="4" type="ORF">NE695_01765</name>
</gene>
<accession>A0ABT1RVF6</accession>
<dbReference type="InterPro" id="IPR036390">
    <property type="entry name" value="WH_DNA-bd_sf"/>
</dbReference>
<evidence type="ECO:0000256" key="1">
    <source>
        <dbReference type="ARBA" id="ARBA00002486"/>
    </source>
</evidence>
<dbReference type="Proteomes" id="UP001524473">
    <property type="component" value="Unassembled WGS sequence"/>
</dbReference>
<organism evidence="4 5">
    <name type="scientific">Neglectibacter timonensis</name>
    <dbReference type="NCBI Taxonomy" id="1776382"/>
    <lineage>
        <taxon>Bacteria</taxon>
        <taxon>Bacillati</taxon>
        <taxon>Bacillota</taxon>
        <taxon>Clostridia</taxon>
        <taxon>Eubacteriales</taxon>
        <taxon>Oscillospiraceae</taxon>
        <taxon>Neglectibacter</taxon>
    </lineage>
</organism>
<dbReference type="RefSeq" id="WP_066865485.1">
    <property type="nucleotide sequence ID" value="NZ_CABKVV010000014.1"/>
</dbReference>
<evidence type="ECO:0000313" key="5">
    <source>
        <dbReference type="Proteomes" id="UP001524473"/>
    </source>
</evidence>
<dbReference type="Gene3D" id="3.30.420.40">
    <property type="match status" value="2"/>
</dbReference>
<sequence length="335" mass="38525">MQSINRPELVREHNLEILRRALFLSRRATRQQLSEQTGISTVTLGALLTDLIQSGEAYEADTESSGTGRPFHVYCYNGDYRFGLSLRIQQEIPDIYLYVKILNRYGKVYFEEKRPFLHLDYQGTRSCLLELLKPYHPIGSVVIGLPGIGFQRYFREEADCQYLSLEALRELEHEIGIPILLENDINLAALGYQQKQGFPTEKTMAYFFLMKGRHAGSAIYANGKIHQGKERFAGEVPNDLYGVDWTILNTEDDEEICTALLKLIPFYVSILAPHRIVIASNYITSAHLQYVRERLAAMLGQYCCPEFELTEDFTSDYENGVRQTLLEQIKVEVEW</sequence>
<dbReference type="Pfam" id="PF00480">
    <property type="entry name" value="ROK"/>
    <property type="match status" value="1"/>
</dbReference>
<dbReference type="EMBL" id="JANFZH010000002">
    <property type="protein sequence ID" value="MCQ4838638.1"/>
    <property type="molecule type" value="Genomic_DNA"/>
</dbReference>
<keyword evidence="3" id="KW-0859">Xylose metabolism</keyword>
<keyword evidence="3" id="KW-0119">Carbohydrate metabolism</keyword>
<name>A0ABT1RVF6_9FIRM</name>
<keyword evidence="5" id="KW-1185">Reference proteome</keyword>
<comment type="similarity">
    <text evidence="2">Belongs to the ROK (NagC/XylR) family.</text>
</comment>
<dbReference type="Gene3D" id="1.10.10.10">
    <property type="entry name" value="Winged helix-like DNA-binding domain superfamily/Winged helix DNA-binding domain"/>
    <property type="match status" value="1"/>
</dbReference>
<comment type="caution">
    <text evidence="4">The sequence shown here is derived from an EMBL/GenBank/DDBJ whole genome shotgun (WGS) entry which is preliminary data.</text>
</comment>
<evidence type="ECO:0000256" key="2">
    <source>
        <dbReference type="ARBA" id="ARBA00006479"/>
    </source>
</evidence>
<dbReference type="SUPFAM" id="SSF53067">
    <property type="entry name" value="Actin-like ATPase domain"/>
    <property type="match status" value="1"/>
</dbReference>